<evidence type="ECO:0000259" key="28">
    <source>
        <dbReference type="PROSITE" id="PS51327"/>
    </source>
</evidence>
<keyword evidence="17 21" id="KW-0694">RNA-binding</keyword>
<dbReference type="PROSITE" id="PS50137">
    <property type="entry name" value="DS_RBD"/>
    <property type="match status" value="1"/>
</dbReference>
<dbReference type="Pfam" id="PF00636">
    <property type="entry name" value="Ribonuclease_3"/>
    <property type="match status" value="2"/>
</dbReference>
<dbReference type="GO" id="GO:0005634">
    <property type="term" value="C:nucleus"/>
    <property type="evidence" value="ECO:0007669"/>
    <property type="project" value="TreeGrafter"/>
</dbReference>
<dbReference type="GO" id="GO:0031054">
    <property type="term" value="P:pre-miRNA processing"/>
    <property type="evidence" value="ECO:0007669"/>
    <property type="project" value="InterPro"/>
</dbReference>
<evidence type="ECO:0000256" key="8">
    <source>
        <dbReference type="ARBA" id="ARBA00022722"/>
    </source>
</evidence>
<dbReference type="InterPro" id="IPR038248">
    <property type="entry name" value="Dicer_dimer_sf"/>
</dbReference>
<evidence type="ECO:0000256" key="5">
    <source>
        <dbReference type="ARBA" id="ARBA00012177"/>
    </source>
</evidence>
<dbReference type="SUPFAM" id="SSF69065">
    <property type="entry name" value="RNase III domain-like"/>
    <property type="match status" value="2"/>
</dbReference>
<dbReference type="CDD" id="cd10843">
    <property type="entry name" value="DSRM_DICER"/>
    <property type="match status" value="1"/>
</dbReference>
<keyword evidence="14" id="KW-0347">Helicase</keyword>
<dbReference type="CTD" id="20230665"/>
<dbReference type="InterPro" id="IPR000999">
    <property type="entry name" value="RNase_III_dom"/>
</dbReference>
<evidence type="ECO:0000256" key="17">
    <source>
        <dbReference type="ARBA" id="ARBA00022884"/>
    </source>
</evidence>
<evidence type="ECO:0000259" key="27">
    <source>
        <dbReference type="PROSITE" id="PS51194"/>
    </source>
</evidence>
<dbReference type="Pfam" id="PF00270">
    <property type="entry name" value="DEAD"/>
    <property type="match status" value="1"/>
</dbReference>
<dbReference type="PANTHER" id="PTHR14950">
    <property type="entry name" value="DICER-RELATED"/>
    <property type="match status" value="1"/>
</dbReference>
<dbReference type="Pfam" id="PF20931">
    <property type="entry name" value="Dicer_platform"/>
    <property type="match status" value="1"/>
</dbReference>
<keyword evidence="7" id="KW-0597">Phosphoprotein</keyword>
<keyword evidence="19" id="KW-0464">Manganese</keyword>
<keyword evidence="18" id="KW-0943">RNA-mediated gene silencing</keyword>
<dbReference type="FunFam" id="2.170.260.10:FF:000002">
    <property type="entry name" value="Putative Endoribonuclease Dicer"/>
    <property type="match status" value="1"/>
</dbReference>
<dbReference type="FunFam" id="3.30.160.20:FF:000015">
    <property type="entry name" value="endoribonuclease Dicer"/>
    <property type="match status" value="1"/>
</dbReference>
<evidence type="ECO:0000256" key="6">
    <source>
        <dbReference type="ARBA" id="ARBA00022490"/>
    </source>
</evidence>
<sequence>MKVDLVDSALQKNTIVCLSSSSEKLFIALMVIKELSTVLRKPLSEGGKRTIYVVNSDDTAEFQCQILSRHTNLKIGYYTIDKDTENWAKDKWQEEFTSKHVLVFTAEVILDVLTQNSLPLPQINMLIFDDCHLAVGDHSYVQIMHMIENEKVEPHVIGLTASILGSRIPEPHKLKHTITSLENIFHCTAETSMLVISERFDSRPTESVLQCFTDQSDEVVLKLNDIIDSALFFLYECNISPDTEEEPFKKDPRQLGINVLSEIRNILHQLGTWCTSRIAEILIPQIEKNEKSESCAINKRFIRFTLTQLRLIVKVFEANFNPDYDVEELLMYSTPKVRELVHMLRKYKPDWDFMIISSDDLSDDELSNLSDDNEDADSLNLSDSDYDEKDDHSPKLIHVAVKRSTTDADGQIISNGDNTDAKQLCGLVFVDQQYVALALNKFLEEVCSWDENMCFLKSQHIVGQGYRSAPNKVSIGKVYRKQEEVLRKFRMQELNLLIATKVLEHGVDIPKCNLVVRFDPPRDYKSYTLSKGRARARDSDYVILLNEENEKLFSEDLKLFKEIEEILIGKEKEKDIVEEDSSDYLDIVPKYYPTNHNIDVHVSLNNSIALINRYCAKLPSDAFTHLTPQCTISTIQHGDNISYIGHIRLPINSPIKLQIEGIAMPTKKLAQKAAAQKACEMLHKTGELDEQLQPVGKEMFLQEQQEEWDDEDVTSQGRPGTTKRKQYYFKKVAEAFDKSHPDVNKKCYLYIINMVLTGRITEEQNTRGRSIYAPEETTRCLGILSSKQIPQVPMFPVYTRSGEVTVSVDLVQSDITLDNQQLKQLQDFHLFLFTQVLHLDKDPMECNGSLADVGYLIVPVDPSLDALADIEWSFVEYVTSNNSDQKKNVFDSKRDIFMFDKEAFLDAVVMPSYRNIDQPQNFYVAEIRYDLSPLSSFPSPELYKTFNDYYSTKYGLVITNTDQPLLDVDHTSARLNLLTPRYMNQKGVALPTSSAETKRARRENLQQKQILIPELCDIHVFPASLWRKAACLPAILYRMNYLLLAEEIRLRIARETGIGVIDLPEGFRFPQLDFGFETSPDKIKLNEKSDSSSDSDSGIASSDSCLVRSESDIVSSASDASIKLEDKLVDGTHTNHVEIFNDTMDVISNKLIATNINSESNTDKPEASIPSDSSDKTVIDISDSSPDKDSCKQCQKNILQYQNCCESNVNDLKNLQDCVQNADSDTFDVGVWNSPDVKIIEGVADDKNFSLPEISLDEDRDLDTFVGPSPCLILQALTMSNANDFFSLERLETIGDSFLKYAITVYLYCSYPGIHEGKLSYLRSKQVSNYNLYRLGQKRGVAECMVSSKFEPYENWLPPCYIVNEDRRRGPVPKVLIAGTKNDKASITSNFVLEESKPSKNHFPIGTFNTGEGKVNDFNQELKEAEELDELEKASEANQLLIPYSLQTQHGIPDKSVADCSEALIGCYLTTCGKKAALMFMSWLGLKVLPKKERVGDSIKKEGQEVRTLDHEYEELSCPVSPLITDENSSRKKLEMLLNGYDEFEESIEYKFQDRSYLLQAFTHASYHYNTVTDCYQRLEFLGDAILDYVITRHLYEDSQKYSPGILTDLRSALVNNNIFAALAVKWNFHQYFKAISPALFQVIEKFVTRQKDREDEIDIDDEFNDKDEEDDDDDEEVVEMEIPKALGDIFESVAGAIYLDSGMSLDAVWTVYYRLMKPQIEKYLKCIPKSPVRELLEMEPETAKFEKPERTMDGKIRVTVNVVGKGVFSGIGRNYRIAKSAAAKKALRCMKTMQQQGLI</sequence>
<feature type="domain" description="PAZ" evidence="25">
    <location>
        <begin position="874"/>
        <end position="1020"/>
    </location>
</feature>
<dbReference type="Gene3D" id="2.170.260.10">
    <property type="entry name" value="paz domain"/>
    <property type="match status" value="1"/>
</dbReference>
<dbReference type="GO" id="GO:0051239">
    <property type="term" value="P:regulation of multicellular organismal process"/>
    <property type="evidence" value="ECO:0007669"/>
    <property type="project" value="UniProtKB-ARBA"/>
</dbReference>
<keyword evidence="13" id="KW-0378">Hydrolase</keyword>
<dbReference type="Gene3D" id="3.30.160.380">
    <property type="entry name" value="Dicer dimerisation domain"/>
    <property type="match status" value="1"/>
</dbReference>
<dbReference type="InterPro" id="IPR011545">
    <property type="entry name" value="DEAD/DEAH_box_helicase_dom"/>
</dbReference>
<evidence type="ECO:0000256" key="18">
    <source>
        <dbReference type="ARBA" id="ARBA00023158"/>
    </source>
</evidence>
<evidence type="ECO:0000256" key="11">
    <source>
        <dbReference type="ARBA" id="ARBA00022741"/>
    </source>
</evidence>
<evidence type="ECO:0000256" key="20">
    <source>
        <dbReference type="ARBA" id="ARBA00035116"/>
    </source>
</evidence>
<feature type="domain" description="DRBM" evidence="23">
    <location>
        <begin position="1728"/>
        <end position="1793"/>
    </location>
</feature>
<keyword evidence="15" id="KW-0067">ATP-binding</keyword>
<evidence type="ECO:0000259" key="24">
    <source>
        <dbReference type="PROSITE" id="PS50142"/>
    </source>
</evidence>
<dbReference type="EC" id="3.1.26.3" evidence="5"/>
<dbReference type="GO" id="GO:0070578">
    <property type="term" value="C:RISC-loading complex"/>
    <property type="evidence" value="ECO:0007669"/>
    <property type="project" value="TreeGrafter"/>
</dbReference>
<reference evidence="29 30" key="1">
    <citation type="journal article" date="2013" name="Nature">
        <title>Insights into bilaterian evolution from three spiralian genomes.</title>
        <authorList>
            <person name="Simakov O."/>
            <person name="Marletaz F."/>
            <person name="Cho S.J."/>
            <person name="Edsinger-Gonzales E."/>
            <person name="Havlak P."/>
            <person name="Hellsten U."/>
            <person name="Kuo D.H."/>
            <person name="Larsson T."/>
            <person name="Lv J."/>
            <person name="Arendt D."/>
            <person name="Savage R."/>
            <person name="Osoegawa K."/>
            <person name="de Jong P."/>
            <person name="Grimwood J."/>
            <person name="Chapman J.A."/>
            <person name="Shapiro H."/>
            <person name="Aerts A."/>
            <person name="Otillar R.P."/>
            <person name="Terry A.Y."/>
            <person name="Boore J.L."/>
            <person name="Grigoriev I.V."/>
            <person name="Lindberg D.R."/>
            <person name="Seaver E.C."/>
            <person name="Weisblat D.A."/>
            <person name="Putnam N.H."/>
            <person name="Rokhsar D.S."/>
        </authorList>
    </citation>
    <scope>NUCLEOTIDE SEQUENCE [LARGE SCALE GENOMIC DNA]</scope>
</reference>
<dbReference type="Gene3D" id="3.40.50.300">
    <property type="entry name" value="P-loop containing nucleotide triphosphate hydrolases"/>
    <property type="match status" value="2"/>
</dbReference>
<dbReference type="InterPro" id="IPR036085">
    <property type="entry name" value="PAZ_dom_sf"/>
</dbReference>
<evidence type="ECO:0000256" key="2">
    <source>
        <dbReference type="ARBA" id="ARBA00001936"/>
    </source>
</evidence>
<dbReference type="SUPFAM" id="SSF52540">
    <property type="entry name" value="P-loop containing nucleoside triphosphate hydrolases"/>
    <property type="match status" value="1"/>
</dbReference>
<feature type="domain" description="Dicer dsRNA-binding fold" evidence="28">
    <location>
        <begin position="607"/>
        <end position="702"/>
    </location>
</feature>
<evidence type="ECO:0000256" key="1">
    <source>
        <dbReference type="ARBA" id="ARBA00000109"/>
    </source>
</evidence>
<evidence type="ECO:0000259" key="26">
    <source>
        <dbReference type="PROSITE" id="PS51192"/>
    </source>
</evidence>
<evidence type="ECO:0000256" key="19">
    <source>
        <dbReference type="ARBA" id="ARBA00023211"/>
    </source>
</evidence>
<accession>V4BAB4</accession>
<dbReference type="SMART" id="SM00535">
    <property type="entry name" value="RIBOc"/>
    <property type="match status" value="2"/>
</dbReference>
<dbReference type="GO" id="GO:0005737">
    <property type="term" value="C:cytoplasm"/>
    <property type="evidence" value="ECO:0007669"/>
    <property type="project" value="UniProtKB-SubCell"/>
</dbReference>
<dbReference type="SUPFAM" id="SSF101690">
    <property type="entry name" value="PAZ domain"/>
    <property type="match status" value="1"/>
</dbReference>
<evidence type="ECO:0000259" key="25">
    <source>
        <dbReference type="PROSITE" id="PS50821"/>
    </source>
</evidence>
<dbReference type="InterPro" id="IPR014720">
    <property type="entry name" value="dsRBD_dom"/>
</dbReference>
<evidence type="ECO:0000256" key="15">
    <source>
        <dbReference type="ARBA" id="ARBA00022840"/>
    </source>
</evidence>
<feature type="domain" description="Helicase ATP-binding" evidence="26">
    <location>
        <begin position="5"/>
        <end position="181"/>
    </location>
</feature>
<dbReference type="EMBL" id="KB200129">
    <property type="protein sequence ID" value="ESP02872.1"/>
    <property type="molecule type" value="Genomic_DNA"/>
</dbReference>
<dbReference type="GO" id="GO:0005524">
    <property type="term" value="F:ATP binding"/>
    <property type="evidence" value="ECO:0007669"/>
    <property type="project" value="UniProtKB-KW"/>
</dbReference>
<comment type="catalytic activity">
    <reaction evidence="1">
        <text>Endonucleolytic cleavage to 5'-phosphomonoester.</text>
        <dbReference type="EC" id="3.1.26.3"/>
    </reaction>
</comment>
<dbReference type="PROSITE" id="PS51327">
    <property type="entry name" value="DICER_DSRBF"/>
    <property type="match status" value="1"/>
</dbReference>
<dbReference type="KEGG" id="lgi:LOTGIDRAFT_111015"/>
<dbReference type="RefSeq" id="XP_009046342.1">
    <property type="nucleotide sequence ID" value="XM_009048094.1"/>
</dbReference>
<comment type="cofactor">
    <cofactor evidence="2">
        <name>Mn(2+)</name>
        <dbReference type="ChEBI" id="CHEBI:29035"/>
    </cofactor>
</comment>
<dbReference type="InterPro" id="IPR003100">
    <property type="entry name" value="PAZ_dom"/>
</dbReference>
<keyword evidence="30" id="KW-1185">Reference proteome</keyword>
<dbReference type="STRING" id="225164.V4BAB4"/>
<keyword evidence="9" id="KW-0479">Metal-binding</keyword>
<evidence type="ECO:0000256" key="12">
    <source>
        <dbReference type="ARBA" id="ARBA00022759"/>
    </source>
</evidence>
<dbReference type="GO" id="GO:0016441">
    <property type="term" value="P:post-transcriptional gene silencing"/>
    <property type="evidence" value="ECO:0007669"/>
    <property type="project" value="UniProtKB-ARBA"/>
</dbReference>
<dbReference type="HOGENOM" id="CLU_000907_4_4_1"/>
<dbReference type="CDD" id="cd00593">
    <property type="entry name" value="RIBOc"/>
    <property type="match status" value="2"/>
</dbReference>
<dbReference type="Proteomes" id="UP000030746">
    <property type="component" value="Unassembled WGS sequence"/>
</dbReference>
<dbReference type="OrthoDB" id="2392202at2759"/>
<comment type="similarity">
    <text evidence="20 21">Belongs to the helicase family. Dicer subfamily.</text>
</comment>
<dbReference type="GO" id="GO:0003723">
    <property type="term" value="F:RNA binding"/>
    <property type="evidence" value="ECO:0007669"/>
    <property type="project" value="UniProtKB-UniRule"/>
</dbReference>
<dbReference type="OMA" id="CGFHKYF"/>
<dbReference type="Pfam" id="PF20932">
    <property type="entry name" value="Dicer_dsRBD"/>
    <property type="match status" value="1"/>
</dbReference>
<feature type="region of interest" description="Disordered" evidence="22">
    <location>
        <begin position="1157"/>
        <end position="1184"/>
    </location>
</feature>
<dbReference type="PROSITE" id="PS51194">
    <property type="entry name" value="HELICASE_CTER"/>
    <property type="match status" value="1"/>
</dbReference>
<dbReference type="PROSITE" id="PS00517">
    <property type="entry name" value="RNASE_3_1"/>
    <property type="match status" value="1"/>
</dbReference>
<evidence type="ECO:0000256" key="21">
    <source>
        <dbReference type="PROSITE-ProRule" id="PRU00657"/>
    </source>
</evidence>
<dbReference type="InterPro" id="IPR027417">
    <property type="entry name" value="P-loop_NTPase"/>
</dbReference>
<dbReference type="PROSITE" id="PS51192">
    <property type="entry name" value="HELICASE_ATP_BIND_1"/>
    <property type="match status" value="1"/>
</dbReference>
<dbReference type="GO" id="GO:0006309">
    <property type="term" value="P:apoptotic DNA fragmentation"/>
    <property type="evidence" value="ECO:0007669"/>
    <property type="project" value="TreeGrafter"/>
</dbReference>
<dbReference type="InterPro" id="IPR014001">
    <property type="entry name" value="Helicase_ATP-bd"/>
</dbReference>
<evidence type="ECO:0000313" key="30">
    <source>
        <dbReference type="Proteomes" id="UP000030746"/>
    </source>
</evidence>
<keyword evidence="8" id="KW-0540">Nuclease</keyword>
<evidence type="ECO:0000313" key="29">
    <source>
        <dbReference type="EMBL" id="ESP02872.1"/>
    </source>
</evidence>
<dbReference type="PROSITE" id="PS50821">
    <property type="entry name" value="PAZ"/>
    <property type="match status" value="1"/>
</dbReference>
<dbReference type="SMART" id="SM00490">
    <property type="entry name" value="HELICc"/>
    <property type="match status" value="1"/>
</dbReference>
<evidence type="ECO:0000256" key="22">
    <source>
        <dbReference type="SAM" id="MobiDB-lite"/>
    </source>
</evidence>
<name>V4BAB4_LOTGI</name>
<feature type="domain" description="Helicase C-terminal" evidence="27">
    <location>
        <begin position="429"/>
        <end position="582"/>
    </location>
</feature>
<dbReference type="Pfam" id="PF03368">
    <property type="entry name" value="Dicer_dimer"/>
    <property type="match status" value="1"/>
</dbReference>
<dbReference type="Gene3D" id="3.30.160.20">
    <property type="match status" value="1"/>
</dbReference>
<dbReference type="CDD" id="cd15903">
    <property type="entry name" value="Dicer_PBD"/>
    <property type="match status" value="1"/>
</dbReference>
<evidence type="ECO:0000256" key="10">
    <source>
        <dbReference type="ARBA" id="ARBA00022737"/>
    </source>
</evidence>
<dbReference type="SUPFAM" id="SSF54768">
    <property type="entry name" value="dsRNA-binding domain-like"/>
    <property type="match status" value="1"/>
</dbReference>
<dbReference type="Gene3D" id="1.10.1520.10">
    <property type="entry name" value="Ribonuclease III domain"/>
    <property type="match status" value="2"/>
</dbReference>
<evidence type="ECO:0000259" key="23">
    <source>
        <dbReference type="PROSITE" id="PS50137"/>
    </source>
</evidence>
<keyword evidence="12" id="KW-0255">Endonuclease</keyword>
<evidence type="ECO:0000256" key="14">
    <source>
        <dbReference type="ARBA" id="ARBA00022806"/>
    </source>
</evidence>
<feature type="domain" description="RNase III" evidence="24">
    <location>
        <begin position="1541"/>
        <end position="1703"/>
    </location>
</feature>
<keyword evidence="10" id="KW-0677">Repeat</keyword>
<evidence type="ECO:0000256" key="4">
    <source>
        <dbReference type="ARBA" id="ARBA00004496"/>
    </source>
</evidence>
<dbReference type="InterPro" id="IPR048512">
    <property type="entry name" value="Dicer_platform"/>
</dbReference>
<dbReference type="SMART" id="SM00358">
    <property type="entry name" value="DSRM"/>
    <property type="match status" value="1"/>
</dbReference>
<dbReference type="InterPro" id="IPR005034">
    <property type="entry name" value="Dicer_dimerisation"/>
</dbReference>
<dbReference type="GO" id="GO:0004530">
    <property type="term" value="F:deoxyribonuclease I activity"/>
    <property type="evidence" value="ECO:0007669"/>
    <property type="project" value="TreeGrafter"/>
</dbReference>
<feature type="domain" description="RNase III" evidence="24">
    <location>
        <begin position="1272"/>
        <end position="1385"/>
    </location>
</feature>
<keyword evidence="16" id="KW-0460">Magnesium</keyword>
<gene>
    <name evidence="29" type="ORF">LOTGIDRAFT_111015</name>
</gene>
<dbReference type="SMART" id="SM00949">
    <property type="entry name" value="PAZ"/>
    <property type="match status" value="1"/>
</dbReference>
<evidence type="ECO:0000256" key="3">
    <source>
        <dbReference type="ARBA" id="ARBA00001946"/>
    </source>
</evidence>
<evidence type="ECO:0000256" key="13">
    <source>
        <dbReference type="ARBA" id="ARBA00022801"/>
    </source>
</evidence>
<dbReference type="FunFam" id="1.10.1520.10:FF:000023">
    <property type="entry name" value="Endoribonuclease dcr-1"/>
    <property type="match status" value="1"/>
</dbReference>
<feature type="compositionally biased region" description="Acidic residues" evidence="22">
    <location>
        <begin position="366"/>
        <end position="377"/>
    </location>
</feature>
<dbReference type="GO" id="GO:0004386">
    <property type="term" value="F:helicase activity"/>
    <property type="evidence" value="ECO:0007669"/>
    <property type="project" value="UniProtKB-KW"/>
</dbReference>
<dbReference type="GO" id="GO:0030422">
    <property type="term" value="P:siRNA processing"/>
    <property type="evidence" value="ECO:0007669"/>
    <property type="project" value="InterPro"/>
</dbReference>
<dbReference type="InterPro" id="IPR001650">
    <property type="entry name" value="Helicase_C-like"/>
</dbReference>
<dbReference type="FunFam" id="1.10.1520.10:FF:000005">
    <property type="entry name" value="Putative endoribonuclease dicer"/>
    <property type="match status" value="1"/>
</dbReference>
<dbReference type="InterPro" id="IPR036389">
    <property type="entry name" value="RNase_III_sf"/>
</dbReference>
<dbReference type="Pfam" id="PF02170">
    <property type="entry name" value="PAZ"/>
    <property type="match status" value="1"/>
</dbReference>
<protein>
    <recommendedName>
        <fullName evidence="5">ribonuclease III</fullName>
        <ecNumber evidence="5">3.1.26.3</ecNumber>
    </recommendedName>
</protein>
<dbReference type="GO" id="GO:0046872">
    <property type="term" value="F:metal ion binding"/>
    <property type="evidence" value="ECO:0007669"/>
    <property type="project" value="UniProtKB-KW"/>
</dbReference>
<proteinExistence type="inferred from homology"/>
<dbReference type="PROSITE" id="PS50142">
    <property type="entry name" value="RNASE_3_2"/>
    <property type="match status" value="2"/>
</dbReference>
<keyword evidence="11" id="KW-0547">Nucleotide-binding</keyword>
<dbReference type="InterPro" id="IPR044441">
    <property type="entry name" value="DICER_DSRM"/>
</dbReference>
<organism evidence="29 30">
    <name type="scientific">Lottia gigantea</name>
    <name type="common">Giant owl limpet</name>
    <dbReference type="NCBI Taxonomy" id="225164"/>
    <lineage>
        <taxon>Eukaryota</taxon>
        <taxon>Metazoa</taxon>
        <taxon>Spiralia</taxon>
        <taxon>Lophotrochozoa</taxon>
        <taxon>Mollusca</taxon>
        <taxon>Gastropoda</taxon>
        <taxon>Patellogastropoda</taxon>
        <taxon>Lottioidea</taxon>
        <taxon>Lottiidae</taxon>
        <taxon>Lottia</taxon>
    </lineage>
</organism>
<dbReference type="Pfam" id="PF00271">
    <property type="entry name" value="Helicase_C"/>
    <property type="match status" value="1"/>
</dbReference>
<dbReference type="GO" id="GO:0004525">
    <property type="term" value="F:ribonuclease III activity"/>
    <property type="evidence" value="ECO:0007669"/>
    <property type="project" value="UniProtKB-EC"/>
</dbReference>
<evidence type="ECO:0000256" key="9">
    <source>
        <dbReference type="ARBA" id="ARBA00022723"/>
    </source>
</evidence>
<evidence type="ECO:0000256" key="16">
    <source>
        <dbReference type="ARBA" id="ARBA00022842"/>
    </source>
</evidence>
<evidence type="ECO:0000256" key="7">
    <source>
        <dbReference type="ARBA" id="ARBA00022553"/>
    </source>
</evidence>
<dbReference type="PANTHER" id="PTHR14950:SF37">
    <property type="entry name" value="ENDORIBONUCLEASE DICER"/>
    <property type="match status" value="1"/>
</dbReference>
<feature type="region of interest" description="Disordered" evidence="22">
    <location>
        <begin position="366"/>
        <end position="392"/>
    </location>
</feature>
<dbReference type="InterPro" id="IPR048513">
    <property type="entry name" value="Dicer_PBD"/>
</dbReference>
<keyword evidence="6" id="KW-0963">Cytoplasm</keyword>
<comment type="subcellular location">
    <subcellularLocation>
        <location evidence="4">Cytoplasm</location>
    </subcellularLocation>
</comment>
<dbReference type="GeneID" id="20230665"/>
<comment type="cofactor">
    <cofactor evidence="3">
        <name>Mg(2+)</name>
        <dbReference type="ChEBI" id="CHEBI:18420"/>
    </cofactor>
</comment>
<dbReference type="Pfam" id="PF20930">
    <property type="entry name" value="Dicer_PBD"/>
    <property type="match status" value="1"/>
</dbReference>